<name>A0A9Q1JI47_9CARY</name>
<comment type="caution">
    <text evidence="2">The sequence shown here is derived from an EMBL/GenBank/DDBJ whole genome shotgun (WGS) entry which is preliminary data.</text>
</comment>
<dbReference type="Pfam" id="PF12937">
    <property type="entry name" value="F-box-like"/>
    <property type="match status" value="1"/>
</dbReference>
<evidence type="ECO:0000313" key="3">
    <source>
        <dbReference type="Proteomes" id="UP001153076"/>
    </source>
</evidence>
<evidence type="ECO:0000259" key="1">
    <source>
        <dbReference type="PROSITE" id="PS50181"/>
    </source>
</evidence>
<dbReference type="EMBL" id="JAKOGI010001866">
    <property type="protein sequence ID" value="KAJ8423784.1"/>
    <property type="molecule type" value="Genomic_DNA"/>
</dbReference>
<keyword evidence="3" id="KW-1185">Reference proteome</keyword>
<proteinExistence type="predicted"/>
<dbReference type="PROSITE" id="PS50181">
    <property type="entry name" value="FBOX"/>
    <property type="match status" value="1"/>
</dbReference>
<reference evidence="2" key="1">
    <citation type="submission" date="2022-04" db="EMBL/GenBank/DDBJ databases">
        <title>Carnegiea gigantea Genome sequencing and assembly v2.</title>
        <authorList>
            <person name="Copetti D."/>
            <person name="Sanderson M.J."/>
            <person name="Burquez A."/>
            <person name="Wojciechowski M.F."/>
        </authorList>
    </citation>
    <scope>NUCLEOTIDE SEQUENCE</scope>
    <source>
        <strain evidence="2">SGP5-SGP5p</strain>
        <tissue evidence="2">Aerial part</tissue>
    </source>
</reference>
<dbReference type="InterPro" id="IPR036047">
    <property type="entry name" value="F-box-like_dom_sf"/>
</dbReference>
<protein>
    <recommendedName>
        <fullName evidence="1">F-box domain-containing protein</fullName>
    </recommendedName>
</protein>
<feature type="domain" description="F-box" evidence="1">
    <location>
        <begin position="42"/>
        <end position="89"/>
    </location>
</feature>
<gene>
    <name evidence="2" type="ORF">Cgig2_018443</name>
</gene>
<sequence>MLTMLSTKKFWKVWGWFSSSSKSNWKSSRGEYVGEDGASNSTGDFDRIPDEILALIMKKLGPKETAKLCLVCKSWRDFVSSENRLWIYFFQCDPKEPNWESVFFAETHLRSGYPLQHVYDHMPPLSLMNIYALRAKVPGAVIVDGGSGYCKLGWSKYQDPSGRFATFLEFGNVEAPMYSRLRHFYGTIYNSQLGSHVGTSIMADNNRWEIRVVNYARVSIEIPIQQSIPFPKYIFFENEKGFLIHQEPILCDKCKNHGYSADNCRKKGGQWQWIRLLAYASHQEGGNGATQ</sequence>
<accession>A0A9Q1JI47</accession>
<dbReference type="SUPFAM" id="SSF81383">
    <property type="entry name" value="F-box domain"/>
    <property type="match status" value="1"/>
</dbReference>
<dbReference type="OrthoDB" id="7340501at2759"/>
<dbReference type="AlphaFoldDB" id="A0A9Q1JI47"/>
<dbReference type="Gene3D" id="1.20.1280.50">
    <property type="match status" value="1"/>
</dbReference>
<dbReference type="Proteomes" id="UP001153076">
    <property type="component" value="Unassembled WGS sequence"/>
</dbReference>
<dbReference type="SMART" id="SM00256">
    <property type="entry name" value="FBOX"/>
    <property type="match status" value="1"/>
</dbReference>
<organism evidence="2 3">
    <name type="scientific">Carnegiea gigantea</name>
    <dbReference type="NCBI Taxonomy" id="171969"/>
    <lineage>
        <taxon>Eukaryota</taxon>
        <taxon>Viridiplantae</taxon>
        <taxon>Streptophyta</taxon>
        <taxon>Embryophyta</taxon>
        <taxon>Tracheophyta</taxon>
        <taxon>Spermatophyta</taxon>
        <taxon>Magnoliopsida</taxon>
        <taxon>eudicotyledons</taxon>
        <taxon>Gunneridae</taxon>
        <taxon>Pentapetalae</taxon>
        <taxon>Caryophyllales</taxon>
        <taxon>Cactineae</taxon>
        <taxon>Cactaceae</taxon>
        <taxon>Cactoideae</taxon>
        <taxon>Echinocereeae</taxon>
        <taxon>Carnegiea</taxon>
    </lineage>
</organism>
<dbReference type="InterPro" id="IPR001810">
    <property type="entry name" value="F-box_dom"/>
</dbReference>
<evidence type="ECO:0000313" key="2">
    <source>
        <dbReference type="EMBL" id="KAJ8423784.1"/>
    </source>
</evidence>